<protein>
    <recommendedName>
        <fullName evidence="5">Protein kinase domain-containing protein</fullName>
    </recommendedName>
</protein>
<evidence type="ECO:0000256" key="4">
    <source>
        <dbReference type="ARBA" id="ARBA00022840"/>
    </source>
</evidence>
<accession>A0A917M7K5</accession>
<keyword evidence="7" id="KW-1185">Reference proteome</keyword>
<name>A0A917M7K5_9BACL</name>
<keyword evidence="1" id="KW-0808">Transferase</keyword>
<proteinExistence type="predicted"/>
<dbReference type="InterPro" id="IPR011009">
    <property type="entry name" value="Kinase-like_dom_sf"/>
</dbReference>
<dbReference type="GO" id="GO:0042594">
    <property type="term" value="P:response to starvation"/>
    <property type="evidence" value="ECO:0007669"/>
    <property type="project" value="TreeGrafter"/>
</dbReference>
<evidence type="ECO:0000256" key="3">
    <source>
        <dbReference type="ARBA" id="ARBA00022777"/>
    </source>
</evidence>
<dbReference type="PANTHER" id="PTHR24348">
    <property type="entry name" value="SERINE/THREONINE-PROTEIN KINASE UNC-51-RELATED"/>
    <property type="match status" value="1"/>
</dbReference>
<dbReference type="PROSITE" id="PS00108">
    <property type="entry name" value="PROTEIN_KINASE_ST"/>
    <property type="match status" value="1"/>
</dbReference>
<dbReference type="GO" id="GO:0005524">
    <property type="term" value="F:ATP binding"/>
    <property type="evidence" value="ECO:0007669"/>
    <property type="project" value="UniProtKB-KW"/>
</dbReference>
<dbReference type="Gene3D" id="1.10.510.10">
    <property type="entry name" value="Transferase(Phosphotransferase) domain 1"/>
    <property type="match status" value="1"/>
</dbReference>
<dbReference type="SMART" id="SM00220">
    <property type="entry name" value="S_TKc"/>
    <property type="match status" value="1"/>
</dbReference>
<evidence type="ECO:0000259" key="5">
    <source>
        <dbReference type="PROSITE" id="PS50011"/>
    </source>
</evidence>
<dbReference type="Proteomes" id="UP000600247">
    <property type="component" value="Unassembled WGS sequence"/>
</dbReference>
<dbReference type="SUPFAM" id="SSF56112">
    <property type="entry name" value="Protein kinase-like (PK-like)"/>
    <property type="match status" value="1"/>
</dbReference>
<dbReference type="RefSeq" id="WP_188891743.1">
    <property type="nucleotide sequence ID" value="NZ_BMHY01000011.1"/>
</dbReference>
<keyword evidence="2" id="KW-0547">Nucleotide-binding</keyword>
<comment type="caution">
    <text evidence="6">The sequence shown here is derived from an EMBL/GenBank/DDBJ whole genome shotgun (WGS) entry which is preliminary data.</text>
</comment>
<dbReference type="AlphaFoldDB" id="A0A917M7K5"/>
<dbReference type="GO" id="GO:0005776">
    <property type="term" value="C:autophagosome"/>
    <property type="evidence" value="ECO:0007669"/>
    <property type="project" value="TreeGrafter"/>
</dbReference>
<evidence type="ECO:0000313" key="6">
    <source>
        <dbReference type="EMBL" id="GGG82777.1"/>
    </source>
</evidence>
<dbReference type="GO" id="GO:0004674">
    <property type="term" value="F:protein serine/threonine kinase activity"/>
    <property type="evidence" value="ECO:0007669"/>
    <property type="project" value="InterPro"/>
</dbReference>
<dbReference type="Pfam" id="PF00069">
    <property type="entry name" value="Pkinase"/>
    <property type="match status" value="1"/>
</dbReference>
<feature type="domain" description="Protein kinase" evidence="5">
    <location>
        <begin position="26"/>
        <end position="295"/>
    </location>
</feature>
<dbReference type="InterPro" id="IPR000719">
    <property type="entry name" value="Prot_kinase_dom"/>
</dbReference>
<dbReference type="InterPro" id="IPR008271">
    <property type="entry name" value="Ser/Thr_kinase_AS"/>
</dbReference>
<evidence type="ECO:0000256" key="1">
    <source>
        <dbReference type="ARBA" id="ARBA00022679"/>
    </source>
</evidence>
<sequence>MKAETINTSLMDMDELGRNTRIGNKYQIKRTIHQSELSIVYKARETDTGETKLIKEFFPRRLAVRGDNRTSVMTRKLHAEAFEELRLLFEREAAILKALNHPGVIAYSDYIEMNGTAYIVMEYCRGITLEQYIKQSEVSQAEIAVILRAVVDALAHVHERGFLHRDIKPANIMLEPNTGVTKLIDFGSAIPSGSLNKQAILTSTGYSPLEFYSETSRQGVTSDIYSLAATVYFTYTGQAPVDVKRRLFEDELQSLRTQNRRAGFVLSQLIHWGLRMSPEKRCSSLRWIEAGLRWESMTGSWKKG</sequence>
<keyword evidence="3" id="KW-0418">Kinase</keyword>
<dbReference type="EMBL" id="BMHY01000011">
    <property type="protein sequence ID" value="GGG82777.1"/>
    <property type="molecule type" value="Genomic_DNA"/>
</dbReference>
<reference evidence="6 7" key="1">
    <citation type="journal article" date="2014" name="Int. J. Syst. Evol. Microbiol.">
        <title>Complete genome sequence of Corynebacterium casei LMG S-19264T (=DSM 44701T), isolated from a smear-ripened cheese.</title>
        <authorList>
            <consortium name="US DOE Joint Genome Institute (JGI-PGF)"/>
            <person name="Walter F."/>
            <person name="Albersmeier A."/>
            <person name="Kalinowski J."/>
            <person name="Ruckert C."/>
        </authorList>
    </citation>
    <scope>NUCLEOTIDE SEQUENCE [LARGE SCALE GENOMIC DNA]</scope>
    <source>
        <strain evidence="6 7">CGMCC 1.15286</strain>
    </source>
</reference>
<dbReference type="InterPro" id="IPR045269">
    <property type="entry name" value="Atg1-like"/>
</dbReference>
<dbReference type="PANTHER" id="PTHR24348:SF22">
    <property type="entry name" value="NON-SPECIFIC SERINE_THREONINE PROTEIN KINASE"/>
    <property type="match status" value="1"/>
</dbReference>
<evidence type="ECO:0000256" key="2">
    <source>
        <dbReference type="ARBA" id="ARBA00022741"/>
    </source>
</evidence>
<gene>
    <name evidence="6" type="ORF">GCM10010918_45330</name>
</gene>
<keyword evidence="4" id="KW-0067">ATP-binding</keyword>
<organism evidence="6 7">
    <name type="scientific">Paenibacillus radicis</name>
    <name type="common">ex Gao et al. 2016</name>
    <dbReference type="NCBI Taxonomy" id="1737354"/>
    <lineage>
        <taxon>Bacteria</taxon>
        <taxon>Bacillati</taxon>
        <taxon>Bacillota</taxon>
        <taxon>Bacilli</taxon>
        <taxon>Bacillales</taxon>
        <taxon>Paenibacillaceae</taxon>
        <taxon>Paenibacillus</taxon>
    </lineage>
</organism>
<dbReference type="GO" id="GO:0034045">
    <property type="term" value="C:phagophore assembly site membrane"/>
    <property type="evidence" value="ECO:0007669"/>
    <property type="project" value="TreeGrafter"/>
</dbReference>
<evidence type="ECO:0000313" key="7">
    <source>
        <dbReference type="Proteomes" id="UP000600247"/>
    </source>
</evidence>
<dbReference type="CDD" id="cd14014">
    <property type="entry name" value="STKc_PknB_like"/>
    <property type="match status" value="1"/>
</dbReference>
<dbReference type="GO" id="GO:0005829">
    <property type="term" value="C:cytosol"/>
    <property type="evidence" value="ECO:0007669"/>
    <property type="project" value="TreeGrafter"/>
</dbReference>
<dbReference type="PROSITE" id="PS50011">
    <property type="entry name" value="PROTEIN_KINASE_DOM"/>
    <property type="match status" value="1"/>
</dbReference>